<evidence type="ECO:0000313" key="1">
    <source>
        <dbReference type="EMBL" id="ELR65614.1"/>
    </source>
</evidence>
<reference evidence="1 2" key="1">
    <citation type="submission" date="2012-12" db="EMBL/GenBank/DDBJ databases">
        <title>Genome Assembly of Photobacterium sp. AK15.</title>
        <authorList>
            <person name="Khatri I."/>
            <person name="Vaidya B."/>
            <person name="Srinivas T.N.R."/>
            <person name="Subramanian S."/>
            <person name="Pinnaka A."/>
        </authorList>
    </citation>
    <scope>NUCLEOTIDE SEQUENCE [LARGE SCALE GENOMIC DNA]</scope>
    <source>
        <strain evidence="1 2">AK15</strain>
    </source>
</reference>
<dbReference type="AlphaFoldDB" id="L8JDK8"/>
<proteinExistence type="predicted"/>
<evidence type="ECO:0000313" key="2">
    <source>
        <dbReference type="Proteomes" id="UP000011134"/>
    </source>
</evidence>
<protein>
    <submittedName>
        <fullName evidence="1">Uncharacterized protein</fullName>
    </submittedName>
</protein>
<dbReference type="Proteomes" id="UP000011134">
    <property type="component" value="Unassembled WGS sequence"/>
</dbReference>
<keyword evidence="2" id="KW-1185">Reference proteome</keyword>
<organism evidence="1 2">
    <name type="scientific">Photobacterium marinum</name>
    <dbReference type="NCBI Taxonomy" id="1056511"/>
    <lineage>
        <taxon>Bacteria</taxon>
        <taxon>Pseudomonadati</taxon>
        <taxon>Pseudomonadota</taxon>
        <taxon>Gammaproteobacteria</taxon>
        <taxon>Vibrionales</taxon>
        <taxon>Vibrionaceae</taxon>
        <taxon>Photobacterium</taxon>
    </lineage>
</organism>
<dbReference type="EMBL" id="AMZO01000016">
    <property type="protein sequence ID" value="ELR65614.1"/>
    <property type="molecule type" value="Genomic_DNA"/>
</dbReference>
<accession>L8JDK8</accession>
<gene>
    <name evidence="1" type="ORF">C942_00697</name>
</gene>
<sequence length="201" mass="23102">MDSLKNLFISAVITISSYSYSIEINDILLPFNEYSALRLLAKSKVSTIQLPALFNSDINDIYGEDKNNNQFRDDYEAMLLSNYQHPEYVAMGLLSAKHWKLLLDIHNNNLTITDKKHAKAILELSLEINHCYYHLQRIDKDLHSPLLSYFNTEQRLTAKKDAEQKLFSLIGKQQESRSHERLPCEVFSTMLSAELDSAVSS</sequence>
<dbReference type="OrthoDB" id="5816433at2"/>
<dbReference type="PATRIC" id="fig|1056511.3.peg.2186"/>
<comment type="caution">
    <text evidence="1">The sequence shown here is derived from an EMBL/GenBank/DDBJ whole genome shotgun (WGS) entry which is preliminary data.</text>
</comment>
<dbReference type="RefSeq" id="WP_007465501.1">
    <property type="nucleotide sequence ID" value="NZ_AMZO01000016.1"/>
</dbReference>
<name>L8JDK8_9GAMM</name>